<dbReference type="EC" id="2.6.1.1" evidence="3"/>
<dbReference type="Pfam" id="PF00155">
    <property type="entry name" value="Aminotran_1_2"/>
    <property type="match status" value="1"/>
</dbReference>
<evidence type="ECO:0000259" key="8">
    <source>
        <dbReference type="Pfam" id="PF00155"/>
    </source>
</evidence>
<keyword evidence="6" id="KW-0663">Pyridoxal phosphate</keyword>
<sequence length="390" mass="41335">MQLSSRIRAIPEPAGNAWEIYERAQEMRTEGIDVTMLSIGDHDTITPEPIIAHMAGAARQGNTGYASVPGMAPLRAAIAERATLRTGAAAVAGNVFVTPGGQFALFEALMAVTDPGDKVVMIDPYYATYPITIRAAGAAPVIVKADPDNGFQPDLQDMAAKLPGCRALLLNTPNNPTGAVYSRDTLNAIAELCQAHDVWLISDEVYDGQIWEGEHLSPRGLPGMAERTIVIGSMSKSHIMTGFRLGWVLAPEQVVNAIWELAIATTYGVPGFIQEAACFALTEGDAIEAEATARYRSRRDLAVDVLRGANGLRLSAPQGAMYVMVDIRPTGLSGIAFARKLLEEHHIAVMPGEGFGQAAAGHLRVSLTLEDDALVAALRTLAGLAGALAV</sequence>
<evidence type="ECO:0000256" key="1">
    <source>
        <dbReference type="ARBA" id="ARBA00001933"/>
    </source>
</evidence>
<comment type="similarity">
    <text evidence="2">Belongs to the class-I pyridoxal-phosphate-dependent aminotransferase family.</text>
</comment>
<dbReference type="OrthoDB" id="9763453at2"/>
<feature type="domain" description="Aminotransferase class I/classII large" evidence="8">
    <location>
        <begin position="33"/>
        <end position="378"/>
    </location>
</feature>
<evidence type="ECO:0000256" key="2">
    <source>
        <dbReference type="ARBA" id="ARBA00007441"/>
    </source>
</evidence>
<dbReference type="Gene3D" id="3.40.640.10">
    <property type="entry name" value="Type I PLP-dependent aspartate aminotransferase-like (Major domain)"/>
    <property type="match status" value="1"/>
</dbReference>
<evidence type="ECO:0000313" key="9">
    <source>
        <dbReference type="EMBL" id="SPF29749.1"/>
    </source>
</evidence>
<dbReference type="RefSeq" id="WP_108782421.1">
    <property type="nucleotide sequence ID" value="NZ_OMKW01000002.1"/>
</dbReference>
<evidence type="ECO:0000256" key="3">
    <source>
        <dbReference type="ARBA" id="ARBA00012753"/>
    </source>
</evidence>
<accession>A0A2R8ABX1</accession>
<dbReference type="GO" id="GO:0030170">
    <property type="term" value="F:pyridoxal phosphate binding"/>
    <property type="evidence" value="ECO:0007669"/>
    <property type="project" value="InterPro"/>
</dbReference>
<keyword evidence="10" id="KW-1185">Reference proteome</keyword>
<dbReference type="AlphaFoldDB" id="A0A2R8ABX1"/>
<evidence type="ECO:0000256" key="6">
    <source>
        <dbReference type="ARBA" id="ARBA00022898"/>
    </source>
</evidence>
<organism evidence="9 10">
    <name type="scientific">Pontivivens insulae</name>
    <dbReference type="NCBI Taxonomy" id="1639689"/>
    <lineage>
        <taxon>Bacteria</taxon>
        <taxon>Pseudomonadati</taxon>
        <taxon>Pseudomonadota</taxon>
        <taxon>Alphaproteobacteria</taxon>
        <taxon>Rhodobacterales</taxon>
        <taxon>Paracoccaceae</taxon>
        <taxon>Pontivivens</taxon>
    </lineage>
</organism>
<dbReference type="Proteomes" id="UP000244932">
    <property type="component" value="Unassembled WGS sequence"/>
</dbReference>
<name>A0A2R8ABX1_9RHOB</name>
<dbReference type="InterPro" id="IPR004839">
    <property type="entry name" value="Aminotransferase_I/II_large"/>
</dbReference>
<keyword evidence="5 9" id="KW-0808">Transferase</keyword>
<dbReference type="InterPro" id="IPR015424">
    <property type="entry name" value="PyrdxlP-dep_Trfase"/>
</dbReference>
<evidence type="ECO:0000313" key="10">
    <source>
        <dbReference type="Proteomes" id="UP000244932"/>
    </source>
</evidence>
<dbReference type="SUPFAM" id="SSF53383">
    <property type="entry name" value="PLP-dependent transferases"/>
    <property type="match status" value="1"/>
</dbReference>
<comment type="cofactor">
    <cofactor evidence="1">
        <name>pyridoxal 5'-phosphate</name>
        <dbReference type="ChEBI" id="CHEBI:597326"/>
    </cofactor>
</comment>
<dbReference type="InterPro" id="IPR050596">
    <property type="entry name" value="AspAT/PAT-like"/>
</dbReference>
<protein>
    <recommendedName>
        <fullName evidence="3">aspartate transaminase</fullName>
        <ecNumber evidence="3">2.6.1.1</ecNumber>
    </recommendedName>
</protein>
<keyword evidence="4 9" id="KW-0032">Aminotransferase</keyword>
<dbReference type="EMBL" id="OMKW01000002">
    <property type="protein sequence ID" value="SPF29749.1"/>
    <property type="molecule type" value="Genomic_DNA"/>
</dbReference>
<comment type="catalytic activity">
    <reaction evidence="7">
        <text>L-aspartate + 2-oxoglutarate = oxaloacetate + L-glutamate</text>
        <dbReference type="Rhea" id="RHEA:21824"/>
        <dbReference type="ChEBI" id="CHEBI:16452"/>
        <dbReference type="ChEBI" id="CHEBI:16810"/>
        <dbReference type="ChEBI" id="CHEBI:29985"/>
        <dbReference type="ChEBI" id="CHEBI:29991"/>
        <dbReference type="EC" id="2.6.1.1"/>
    </reaction>
</comment>
<dbReference type="GO" id="GO:0004069">
    <property type="term" value="F:L-aspartate:2-oxoglutarate aminotransferase activity"/>
    <property type="evidence" value="ECO:0007669"/>
    <property type="project" value="UniProtKB-EC"/>
</dbReference>
<proteinExistence type="inferred from homology"/>
<dbReference type="InterPro" id="IPR015421">
    <property type="entry name" value="PyrdxlP-dep_Trfase_major"/>
</dbReference>
<gene>
    <name evidence="9" type="primary">aruH</name>
    <name evidence="9" type="ORF">POI8812_02066</name>
</gene>
<evidence type="ECO:0000256" key="5">
    <source>
        <dbReference type="ARBA" id="ARBA00022679"/>
    </source>
</evidence>
<dbReference type="PANTHER" id="PTHR46383">
    <property type="entry name" value="ASPARTATE AMINOTRANSFERASE"/>
    <property type="match status" value="1"/>
</dbReference>
<evidence type="ECO:0000256" key="7">
    <source>
        <dbReference type="ARBA" id="ARBA00049185"/>
    </source>
</evidence>
<reference evidence="9 10" key="1">
    <citation type="submission" date="2018-03" db="EMBL/GenBank/DDBJ databases">
        <authorList>
            <person name="Keele B.F."/>
        </authorList>
    </citation>
    <scope>NUCLEOTIDE SEQUENCE [LARGE SCALE GENOMIC DNA]</scope>
    <source>
        <strain evidence="9 10">CeCT 8812</strain>
    </source>
</reference>
<evidence type="ECO:0000256" key="4">
    <source>
        <dbReference type="ARBA" id="ARBA00022576"/>
    </source>
</evidence>
<dbReference type="PANTHER" id="PTHR46383:SF1">
    <property type="entry name" value="ASPARTATE AMINOTRANSFERASE"/>
    <property type="match status" value="1"/>
</dbReference>
<dbReference type="CDD" id="cd00609">
    <property type="entry name" value="AAT_like"/>
    <property type="match status" value="1"/>
</dbReference>
<keyword evidence="9" id="KW-0670">Pyruvate</keyword>
<dbReference type="GO" id="GO:0006520">
    <property type="term" value="P:amino acid metabolic process"/>
    <property type="evidence" value="ECO:0007669"/>
    <property type="project" value="InterPro"/>
</dbReference>